<feature type="region of interest" description="Disordered" evidence="1">
    <location>
        <begin position="29"/>
        <end position="49"/>
    </location>
</feature>
<gene>
    <name evidence="2" type="ORF">JIN85_12905</name>
</gene>
<accession>A0A934S8R2</accession>
<dbReference type="EMBL" id="JAENIJ010000020">
    <property type="protein sequence ID" value="MBK1883319.1"/>
    <property type="molecule type" value="Genomic_DNA"/>
</dbReference>
<evidence type="ECO:0000313" key="3">
    <source>
        <dbReference type="Proteomes" id="UP000603141"/>
    </source>
</evidence>
<keyword evidence="3" id="KW-1185">Reference proteome</keyword>
<sequence>MRRLPLLVMSLSMIGVFGTNSCAPGPGKFVGKESGKKSEGNAPLVGPTAGDLIRQSRYDYERRQYLDRLEQDKARRR</sequence>
<organism evidence="2 3">
    <name type="scientific">Luteolibacter pohnpeiensis</name>
    <dbReference type="NCBI Taxonomy" id="454153"/>
    <lineage>
        <taxon>Bacteria</taxon>
        <taxon>Pseudomonadati</taxon>
        <taxon>Verrucomicrobiota</taxon>
        <taxon>Verrucomicrobiia</taxon>
        <taxon>Verrucomicrobiales</taxon>
        <taxon>Verrucomicrobiaceae</taxon>
        <taxon>Luteolibacter</taxon>
    </lineage>
</organism>
<dbReference type="Proteomes" id="UP000603141">
    <property type="component" value="Unassembled WGS sequence"/>
</dbReference>
<dbReference type="AlphaFoldDB" id="A0A934S8R2"/>
<evidence type="ECO:0000313" key="2">
    <source>
        <dbReference type="EMBL" id="MBK1883319.1"/>
    </source>
</evidence>
<reference evidence="2" key="1">
    <citation type="submission" date="2021-01" db="EMBL/GenBank/DDBJ databases">
        <title>Modified the classification status of verrucomicrobia.</title>
        <authorList>
            <person name="Feng X."/>
        </authorList>
    </citation>
    <scope>NUCLEOTIDE SEQUENCE</scope>
    <source>
        <strain evidence="2">KCTC 22041</strain>
    </source>
</reference>
<evidence type="ECO:0000256" key="1">
    <source>
        <dbReference type="SAM" id="MobiDB-lite"/>
    </source>
</evidence>
<protein>
    <submittedName>
        <fullName evidence="2">Uncharacterized protein</fullName>
    </submittedName>
</protein>
<feature type="compositionally biased region" description="Basic and acidic residues" evidence="1">
    <location>
        <begin position="30"/>
        <end position="39"/>
    </location>
</feature>
<name>A0A934S8R2_9BACT</name>
<comment type="caution">
    <text evidence="2">The sequence shown here is derived from an EMBL/GenBank/DDBJ whole genome shotgun (WGS) entry which is preliminary data.</text>
</comment>
<proteinExistence type="predicted"/>